<organism evidence="7 8">
    <name type="scientific">Athelia psychrophila</name>
    <dbReference type="NCBI Taxonomy" id="1759441"/>
    <lineage>
        <taxon>Eukaryota</taxon>
        <taxon>Fungi</taxon>
        <taxon>Dikarya</taxon>
        <taxon>Basidiomycota</taxon>
        <taxon>Agaricomycotina</taxon>
        <taxon>Agaricomycetes</taxon>
        <taxon>Agaricomycetidae</taxon>
        <taxon>Atheliales</taxon>
        <taxon>Atheliaceae</taxon>
        <taxon>Athelia</taxon>
    </lineage>
</organism>
<dbReference type="PANTHER" id="PTHR34273">
    <property type="entry name" value="METHYLTHIORIBOSE KINASE"/>
    <property type="match status" value="1"/>
</dbReference>
<feature type="domain" description="Aminoglycoside phosphotransferase" evidence="6">
    <location>
        <begin position="27"/>
        <end position="286"/>
    </location>
</feature>
<dbReference type="Gene3D" id="3.30.200.20">
    <property type="entry name" value="Phosphorylase Kinase, domain 1"/>
    <property type="match status" value="1"/>
</dbReference>
<keyword evidence="4" id="KW-0418">Kinase</keyword>
<comment type="similarity">
    <text evidence="1">Belongs to the methylthioribose kinase family.</text>
</comment>
<dbReference type="Proteomes" id="UP000076532">
    <property type="component" value="Unassembled WGS sequence"/>
</dbReference>
<dbReference type="OrthoDB" id="25129at2759"/>
<name>A0A167V083_9AGAM</name>
<dbReference type="AlphaFoldDB" id="A0A167V083"/>
<evidence type="ECO:0000256" key="1">
    <source>
        <dbReference type="ARBA" id="ARBA00010165"/>
    </source>
</evidence>
<dbReference type="STRING" id="436010.A0A167V083"/>
<evidence type="ECO:0000259" key="6">
    <source>
        <dbReference type="Pfam" id="PF01636"/>
    </source>
</evidence>
<evidence type="ECO:0000313" key="8">
    <source>
        <dbReference type="Proteomes" id="UP000076532"/>
    </source>
</evidence>
<dbReference type="SUPFAM" id="SSF56112">
    <property type="entry name" value="Protein kinase-like (PK-like)"/>
    <property type="match status" value="1"/>
</dbReference>
<proteinExistence type="inferred from homology"/>
<sequence length="373" mass="40800">MLSGIDLSTTSGVLTYLESTLFASDRVEPLSGGLGNFVYRVHLRGHATLKTAVVKYAAPYLASNVAFPFSVERMAFEVKAMRAVKAALPIDLVISVPTVHHWDEVAHVMIMDDCGEDSRSLKQLMLEQPPPVALAHTIGAALGEFLGRMHAWGVDSTASQHAYFDTNQQGKMITRYVTYDRLVSTLNGQDHLPALSDPPLNVAQAKLDVISKVSDERRDAINRCQDTLTMGDFWPGNIVVNLQYPPSGDPPILKRIYVVDWELAKPGLAGLDVGQLCAEMHLLRRFSPASEPAVSAAMNAFLETYREKYTVSASMATVVAGHIGAHVVALAPRTPWGGKDLTREVVMEGVEYLVEAYAGDNEWLQSSIVRPLL</sequence>
<keyword evidence="3" id="KW-0547">Nucleotide-binding</keyword>
<dbReference type="EMBL" id="KV417917">
    <property type="protein sequence ID" value="KZP04498.1"/>
    <property type="molecule type" value="Genomic_DNA"/>
</dbReference>
<evidence type="ECO:0000313" key="7">
    <source>
        <dbReference type="EMBL" id="KZP04498.1"/>
    </source>
</evidence>
<accession>A0A167V083</accession>
<dbReference type="InterPro" id="IPR002575">
    <property type="entry name" value="Aminoglycoside_PTrfase"/>
</dbReference>
<dbReference type="GO" id="GO:0005524">
    <property type="term" value="F:ATP binding"/>
    <property type="evidence" value="ECO:0007669"/>
    <property type="project" value="UniProtKB-KW"/>
</dbReference>
<keyword evidence="8" id="KW-1185">Reference proteome</keyword>
<dbReference type="InterPro" id="IPR011009">
    <property type="entry name" value="Kinase-like_dom_sf"/>
</dbReference>
<evidence type="ECO:0000256" key="2">
    <source>
        <dbReference type="ARBA" id="ARBA00022679"/>
    </source>
</evidence>
<evidence type="ECO:0000256" key="3">
    <source>
        <dbReference type="ARBA" id="ARBA00022741"/>
    </source>
</evidence>
<evidence type="ECO:0000256" key="4">
    <source>
        <dbReference type="ARBA" id="ARBA00022777"/>
    </source>
</evidence>
<dbReference type="PANTHER" id="PTHR34273:SF2">
    <property type="entry name" value="METHYLTHIORIBOSE KINASE"/>
    <property type="match status" value="1"/>
</dbReference>
<evidence type="ECO:0000256" key="5">
    <source>
        <dbReference type="ARBA" id="ARBA00022840"/>
    </source>
</evidence>
<protein>
    <recommendedName>
        <fullName evidence="6">Aminoglycoside phosphotransferase domain-containing protein</fullName>
    </recommendedName>
</protein>
<gene>
    <name evidence="7" type="ORF">FIBSPDRAFT_806710</name>
</gene>
<reference evidence="7 8" key="1">
    <citation type="journal article" date="2016" name="Mol. Biol. Evol.">
        <title>Comparative Genomics of Early-Diverging Mushroom-Forming Fungi Provides Insights into the Origins of Lignocellulose Decay Capabilities.</title>
        <authorList>
            <person name="Nagy L.G."/>
            <person name="Riley R."/>
            <person name="Tritt A."/>
            <person name="Adam C."/>
            <person name="Daum C."/>
            <person name="Floudas D."/>
            <person name="Sun H."/>
            <person name="Yadav J.S."/>
            <person name="Pangilinan J."/>
            <person name="Larsson K.H."/>
            <person name="Matsuura K."/>
            <person name="Barry K."/>
            <person name="Labutti K."/>
            <person name="Kuo R."/>
            <person name="Ohm R.A."/>
            <person name="Bhattacharya S.S."/>
            <person name="Shirouzu T."/>
            <person name="Yoshinaga Y."/>
            <person name="Martin F.M."/>
            <person name="Grigoriev I.V."/>
            <person name="Hibbett D.S."/>
        </authorList>
    </citation>
    <scope>NUCLEOTIDE SEQUENCE [LARGE SCALE GENOMIC DNA]</scope>
    <source>
        <strain evidence="7 8">CBS 109695</strain>
    </source>
</reference>
<keyword evidence="2" id="KW-0808">Transferase</keyword>
<keyword evidence="5" id="KW-0067">ATP-binding</keyword>
<dbReference type="Gene3D" id="3.90.1200.10">
    <property type="match status" value="1"/>
</dbReference>
<dbReference type="GO" id="GO:0016301">
    <property type="term" value="F:kinase activity"/>
    <property type="evidence" value="ECO:0007669"/>
    <property type="project" value="UniProtKB-KW"/>
</dbReference>
<dbReference type="Pfam" id="PF01636">
    <property type="entry name" value="APH"/>
    <property type="match status" value="1"/>
</dbReference>